<accession>A0ACB9D0K6</accession>
<gene>
    <name evidence="1" type="ORF">L2E82_30458</name>
</gene>
<sequence length="106" mass="11780">MLRLASDSGTQSLGSPVSHFANEMLECGMNVQKLNSFIYKGGNQKQLTINTWYIGASKSTPPKLTSEIQFQPTPLKSSYQFSTFTSYFAVVDWLAYETRTGNLGLL</sequence>
<dbReference type="EMBL" id="CM042013">
    <property type="protein sequence ID" value="KAI3740041.1"/>
    <property type="molecule type" value="Genomic_DNA"/>
</dbReference>
<comment type="caution">
    <text evidence="1">The sequence shown here is derived from an EMBL/GenBank/DDBJ whole genome shotgun (WGS) entry which is preliminary data.</text>
</comment>
<reference evidence="2" key="1">
    <citation type="journal article" date="2022" name="Mol. Ecol. Resour.">
        <title>The genomes of chicory, endive, great burdock and yacon provide insights into Asteraceae palaeo-polyploidization history and plant inulin production.</title>
        <authorList>
            <person name="Fan W."/>
            <person name="Wang S."/>
            <person name="Wang H."/>
            <person name="Wang A."/>
            <person name="Jiang F."/>
            <person name="Liu H."/>
            <person name="Zhao H."/>
            <person name="Xu D."/>
            <person name="Zhang Y."/>
        </authorList>
    </citation>
    <scope>NUCLEOTIDE SEQUENCE [LARGE SCALE GENOMIC DNA]</scope>
    <source>
        <strain evidence="2">cv. Punajuju</strain>
    </source>
</reference>
<evidence type="ECO:0000313" key="1">
    <source>
        <dbReference type="EMBL" id="KAI3740041.1"/>
    </source>
</evidence>
<organism evidence="1 2">
    <name type="scientific">Cichorium intybus</name>
    <name type="common">Chicory</name>
    <dbReference type="NCBI Taxonomy" id="13427"/>
    <lineage>
        <taxon>Eukaryota</taxon>
        <taxon>Viridiplantae</taxon>
        <taxon>Streptophyta</taxon>
        <taxon>Embryophyta</taxon>
        <taxon>Tracheophyta</taxon>
        <taxon>Spermatophyta</taxon>
        <taxon>Magnoliopsida</taxon>
        <taxon>eudicotyledons</taxon>
        <taxon>Gunneridae</taxon>
        <taxon>Pentapetalae</taxon>
        <taxon>asterids</taxon>
        <taxon>campanulids</taxon>
        <taxon>Asterales</taxon>
        <taxon>Asteraceae</taxon>
        <taxon>Cichorioideae</taxon>
        <taxon>Cichorieae</taxon>
        <taxon>Cichoriinae</taxon>
        <taxon>Cichorium</taxon>
    </lineage>
</organism>
<evidence type="ECO:0000313" key="2">
    <source>
        <dbReference type="Proteomes" id="UP001055811"/>
    </source>
</evidence>
<proteinExistence type="predicted"/>
<keyword evidence="2" id="KW-1185">Reference proteome</keyword>
<name>A0ACB9D0K6_CICIN</name>
<reference evidence="1 2" key="2">
    <citation type="journal article" date="2022" name="Mol. Ecol. Resour.">
        <title>The genomes of chicory, endive, great burdock and yacon provide insights into Asteraceae paleo-polyploidization history and plant inulin production.</title>
        <authorList>
            <person name="Fan W."/>
            <person name="Wang S."/>
            <person name="Wang H."/>
            <person name="Wang A."/>
            <person name="Jiang F."/>
            <person name="Liu H."/>
            <person name="Zhao H."/>
            <person name="Xu D."/>
            <person name="Zhang Y."/>
        </authorList>
    </citation>
    <scope>NUCLEOTIDE SEQUENCE [LARGE SCALE GENOMIC DNA]</scope>
    <source>
        <strain evidence="2">cv. Punajuju</strain>
        <tissue evidence="1">Leaves</tissue>
    </source>
</reference>
<dbReference type="Proteomes" id="UP001055811">
    <property type="component" value="Linkage Group LG05"/>
</dbReference>
<protein>
    <submittedName>
        <fullName evidence="1">Uncharacterized protein</fullName>
    </submittedName>
</protein>